<proteinExistence type="inferred from homology"/>
<reference evidence="9 10" key="1">
    <citation type="submission" date="2017-05" db="EMBL/GenBank/DDBJ databases">
        <title>Vagococcus spp. assemblies.</title>
        <authorList>
            <person name="Gulvik C.A."/>
        </authorList>
    </citation>
    <scope>NUCLEOTIDE SEQUENCE [LARGE SCALE GENOMIC DNA]</scope>
    <source>
        <strain evidence="9 10">CCUG 51432</strain>
    </source>
</reference>
<keyword evidence="4 7" id="KW-0663">Pyridoxal phosphate</keyword>
<dbReference type="GO" id="GO:0006535">
    <property type="term" value="P:cysteine biosynthetic process from serine"/>
    <property type="evidence" value="ECO:0007669"/>
    <property type="project" value="TreeGrafter"/>
</dbReference>
<dbReference type="FunFam" id="3.40.640.10:FF:000035">
    <property type="entry name" value="O-succinylhomoserine sulfhydrylase"/>
    <property type="match status" value="1"/>
</dbReference>
<dbReference type="PANTHER" id="PTHR43797:SF3">
    <property type="entry name" value="O-ACETYLHOMOSERINE SULFHYDRYLASE"/>
    <property type="match status" value="1"/>
</dbReference>
<evidence type="ECO:0000256" key="7">
    <source>
        <dbReference type="PIRSR" id="PIRSR001434-2"/>
    </source>
</evidence>
<organism evidence="9 10">
    <name type="scientific">Vagococcus elongatus</name>
    <dbReference type="NCBI Taxonomy" id="180344"/>
    <lineage>
        <taxon>Bacteria</taxon>
        <taxon>Bacillati</taxon>
        <taxon>Bacillota</taxon>
        <taxon>Bacilli</taxon>
        <taxon>Lactobacillales</taxon>
        <taxon>Enterococcaceae</taxon>
        <taxon>Vagococcus</taxon>
    </lineage>
</organism>
<dbReference type="GO" id="GO:0071269">
    <property type="term" value="P:L-homocysteine biosynthetic process"/>
    <property type="evidence" value="ECO:0007669"/>
    <property type="project" value="TreeGrafter"/>
</dbReference>
<evidence type="ECO:0000256" key="4">
    <source>
        <dbReference type="ARBA" id="ARBA00022898"/>
    </source>
</evidence>
<dbReference type="Gene3D" id="3.40.640.10">
    <property type="entry name" value="Type I PLP-dependent aspartate aminotransferase-like (Major domain)"/>
    <property type="match status" value="1"/>
</dbReference>
<dbReference type="PIRSF" id="PIRSF001434">
    <property type="entry name" value="CGS"/>
    <property type="match status" value="1"/>
</dbReference>
<keyword evidence="10" id="KW-1185">Reference proteome</keyword>
<dbReference type="Gene3D" id="3.90.1150.10">
    <property type="entry name" value="Aspartate Aminotransferase, domain 1"/>
    <property type="match status" value="1"/>
</dbReference>
<dbReference type="AlphaFoldDB" id="A0A430B4J6"/>
<dbReference type="OrthoDB" id="9803887at2"/>
<comment type="similarity">
    <text evidence="5">Belongs to the trans-sulfuration enzymes family. MetZ subfamily.</text>
</comment>
<evidence type="ECO:0000256" key="8">
    <source>
        <dbReference type="RuleBase" id="RU362118"/>
    </source>
</evidence>
<comment type="cofactor">
    <cofactor evidence="1 8">
        <name>pyridoxal 5'-phosphate</name>
        <dbReference type="ChEBI" id="CHEBI:597326"/>
    </cofactor>
</comment>
<dbReference type="GO" id="GO:0019346">
    <property type="term" value="P:transsulfuration"/>
    <property type="evidence" value="ECO:0007669"/>
    <property type="project" value="InterPro"/>
</dbReference>
<dbReference type="CDD" id="cd00614">
    <property type="entry name" value="CGS_like"/>
    <property type="match status" value="1"/>
</dbReference>
<dbReference type="GO" id="GO:0004124">
    <property type="term" value="F:cysteine synthase activity"/>
    <property type="evidence" value="ECO:0007669"/>
    <property type="project" value="TreeGrafter"/>
</dbReference>
<dbReference type="Proteomes" id="UP000287605">
    <property type="component" value="Unassembled WGS sequence"/>
</dbReference>
<dbReference type="InterPro" id="IPR000277">
    <property type="entry name" value="Cys/Met-Metab_PyrdxlP-dep_enz"/>
</dbReference>
<accession>A0A430B4J6</accession>
<evidence type="ECO:0000256" key="3">
    <source>
        <dbReference type="ARBA" id="ARBA00022679"/>
    </source>
</evidence>
<dbReference type="Pfam" id="PF01053">
    <property type="entry name" value="Cys_Met_Meta_PP"/>
    <property type="match status" value="1"/>
</dbReference>
<evidence type="ECO:0000256" key="1">
    <source>
        <dbReference type="ARBA" id="ARBA00001933"/>
    </source>
</evidence>
<evidence type="ECO:0000313" key="9">
    <source>
        <dbReference type="EMBL" id="RSU15181.1"/>
    </source>
</evidence>
<comment type="subunit">
    <text evidence="2">Homotetramer.</text>
</comment>
<dbReference type="InterPro" id="IPR006235">
    <property type="entry name" value="OAc-hSer/O-AcSer_sulfhydrylase"/>
</dbReference>
<protein>
    <recommendedName>
        <fullName evidence="6">O-succinylhomoserine sulfhydrylase</fullName>
    </recommendedName>
</protein>
<dbReference type="InterPro" id="IPR054542">
    <property type="entry name" value="Cys_met_metab_PP"/>
</dbReference>
<dbReference type="InterPro" id="IPR015424">
    <property type="entry name" value="PyrdxlP-dep_Trfase"/>
</dbReference>
<feature type="modified residue" description="N6-(pyridoxal phosphate)lysine" evidence="7">
    <location>
        <position position="209"/>
    </location>
</feature>
<dbReference type="PROSITE" id="PS00868">
    <property type="entry name" value="CYS_MET_METAB_PP"/>
    <property type="match status" value="1"/>
</dbReference>
<dbReference type="PANTHER" id="PTHR43797">
    <property type="entry name" value="HOMOCYSTEINE/CYSTEINE SYNTHASE"/>
    <property type="match status" value="1"/>
</dbReference>
<gene>
    <name evidence="9" type="ORF">CBF29_02275</name>
</gene>
<dbReference type="SUPFAM" id="SSF53383">
    <property type="entry name" value="PLP-dependent transferases"/>
    <property type="match status" value="1"/>
</dbReference>
<dbReference type="InterPro" id="IPR015422">
    <property type="entry name" value="PyrdxlP-dep_Trfase_small"/>
</dbReference>
<evidence type="ECO:0000313" key="10">
    <source>
        <dbReference type="Proteomes" id="UP000287605"/>
    </source>
</evidence>
<dbReference type="GO" id="GO:0003961">
    <property type="term" value="F:O-acetylhomoserine aminocarboxypropyltransferase activity"/>
    <property type="evidence" value="ECO:0007669"/>
    <property type="project" value="TreeGrafter"/>
</dbReference>
<dbReference type="EMBL" id="NGKA01000002">
    <property type="protein sequence ID" value="RSU15181.1"/>
    <property type="molecule type" value="Genomic_DNA"/>
</dbReference>
<sequence length="425" mass="46234">MSEEKYHLETIAVHQNFRGDDKNSVARGIYPSTAFIFDDADHGADLFDLKVPGNIYTRLTNPTNDDLGNVVSDLEGGVGGLAVSSGASAVTATVLAICNTGDHILATKELYGGTLALFSNTLSRLGIETTFVDQDASKEELESLIQPNTKLIFAEVIGNPNINVLDCEKFSQLAKEAHIPFVVDNTFSPPGIFQAKEHGADIIVHAATKYLGGHGNSLSGVVVDCGTFDWSNGKFPAYTTPDPAYHGLVYSETFGNAAFIYKVRTQVLRDTGLTASPFNSYLILNGLQTLNLRLKHVSENALKLAKWLEAHEEVESVSYPLLESHKDYPRAVEYFKNGAGGILSFQLKGDLEKSKHFINHLKLCINAVNVGDVRTIVSHPASTTHRQSSAEELAAAGITDNFIRISVGLENIEDLIQDLDQAIRR</sequence>
<evidence type="ECO:0000256" key="2">
    <source>
        <dbReference type="ARBA" id="ARBA00011881"/>
    </source>
</evidence>
<dbReference type="RefSeq" id="WP_126806853.1">
    <property type="nucleotide sequence ID" value="NZ_NGKA01000002.1"/>
</dbReference>
<dbReference type="GO" id="GO:0005737">
    <property type="term" value="C:cytoplasm"/>
    <property type="evidence" value="ECO:0007669"/>
    <property type="project" value="TreeGrafter"/>
</dbReference>
<dbReference type="GO" id="GO:0030170">
    <property type="term" value="F:pyridoxal phosphate binding"/>
    <property type="evidence" value="ECO:0007669"/>
    <property type="project" value="InterPro"/>
</dbReference>
<dbReference type="NCBIfam" id="TIGR01326">
    <property type="entry name" value="OAH_OAS_sulfhy"/>
    <property type="match status" value="1"/>
</dbReference>
<dbReference type="FunFam" id="3.90.1150.10:FF:000033">
    <property type="entry name" value="Cystathionine gamma-synthase"/>
    <property type="match status" value="1"/>
</dbReference>
<dbReference type="InterPro" id="IPR015421">
    <property type="entry name" value="PyrdxlP-dep_Trfase_major"/>
</dbReference>
<evidence type="ECO:0000256" key="5">
    <source>
        <dbReference type="ARBA" id="ARBA00060995"/>
    </source>
</evidence>
<name>A0A430B4J6_9ENTE</name>
<comment type="caution">
    <text evidence="9">The sequence shown here is derived from an EMBL/GenBank/DDBJ whole genome shotgun (WGS) entry which is preliminary data.</text>
</comment>
<evidence type="ECO:0000256" key="6">
    <source>
        <dbReference type="ARBA" id="ARBA00071157"/>
    </source>
</evidence>
<keyword evidence="3 9" id="KW-0808">Transferase</keyword>